<feature type="transmembrane region" description="Helical" evidence="1">
    <location>
        <begin position="50"/>
        <end position="70"/>
    </location>
</feature>
<evidence type="ECO:0000256" key="1">
    <source>
        <dbReference type="SAM" id="Phobius"/>
    </source>
</evidence>
<reference evidence="2" key="1">
    <citation type="submission" date="2023-09" db="EMBL/GenBank/DDBJ databases">
        <title>Demequina sp. a novel bacteria isolated from Capsicum annuum.</title>
        <authorList>
            <person name="Humaira Z."/>
            <person name="Lee J."/>
            <person name="Cho D."/>
        </authorList>
    </citation>
    <scope>NUCLEOTIDE SEQUENCE</scope>
    <source>
        <strain evidence="2">PMTSA13</strain>
    </source>
</reference>
<protein>
    <submittedName>
        <fullName evidence="2">DUF4233 domain-containing protein</fullName>
    </submittedName>
</protein>
<dbReference type="EMBL" id="CP134880">
    <property type="protein sequence ID" value="WNM26345.1"/>
    <property type="molecule type" value="Genomic_DNA"/>
</dbReference>
<evidence type="ECO:0000313" key="2">
    <source>
        <dbReference type="EMBL" id="WNM26345.1"/>
    </source>
</evidence>
<dbReference type="Pfam" id="PF14017">
    <property type="entry name" value="DUF4233"/>
    <property type="match status" value="1"/>
</dbReference>
<dbReference type="InterPro" id="IPR025327">
    <property type="entry name" value="DUF4233"/>
</dbReference>
<accession>A0AA96FDE9</accession>
<feature type="transmembrane region" description="Helical" evidence="1">
    <location>
        <begin position="90"/>
        <end position="114"/>
    </location>
</feature>
<keyword evidence="1" id="KW-0812">Transmembrane</keyword>
<dbReference type="KEGG" id="dcp:RN607_09040"/>
<proteinExistence type="predicted"/>
<feature type="transmembrane region" description="Helical" evidence="1">
    <location>
        <begin position="12"/>
        <end position="38"/>
    </location>
</feature>
<name>A0AA96FDE9_9MICO</name>
<keyword evidence="1" id="KW-1133">Transmembrane helix</keyword>
<dbReference type="Proteomes" id="UP001303408">
    <property type="component" value="Chromosome"/>
</dbReference>
<sequence>MTETQPRRQRPATLVFTQAVLALQAFVALFAALTAFGLAKGDALNDHSYASVMAVVLGGFVLLALLLVAAGVQQRPWGRWLGWVLQAPMLIAGIVVPAIAAIGAVFLVLWIMALSIGGRIDRERAEREVAASSSRAGGSGEAEAP</sequence>
<dbReference type="AlphaFoldDB" id="A0AA96FDE9"/>
<dbReference type="RefSeq" id="WP_313542024.1">
    <property type="nucleotide sequence ID" value="NZ_CP134880.1"/>
</dbReference>
<keyword evidence="1" id="KW-0472">Membrane</keyword>
<organism evidence="2">
    <name type="scientific">Demequina capsici</name>
    <dbReference type="NCBI Taxonomy" id="3075620"/>
    <lineage>
        <taxon>Bacteria</taxon>
        <taxon>Bacillati</taxon>
        <taxon>Actinomycetota</taxon>
        <taxon>Actinomycetes</taxon>
        <taxon>Micrococcales</taxon>
        <taxon>Demequinaceae</taxon>
        <taxon>Demequina</taxon>
    </lineage>
</organism>
<gene>
    <name evidence="2" type="ORF">RN607_09040</name>
</gene>